<keyword evidence="2" id="KW-0528">Neurotoxin</keyword>
<dbReference type="InterPro" id="IPR003879">
    <property type="entry name" value="Butyrophylin_SPRY"/>
</dbReference>
<keyword evidence="11" id="KW-1185">Reference proteome</keyword>
<keyword evidence="3 6" id="KW-0863">Zinc-finger</keyword>
<evidence type="ECO:0000256" key="6">
    <source>
        <dbReference type="PROSITE-ProRule" id="PRU00024"/>
    </source>
</evidence>
<dbReference type="SMART" id="SM00449">
    <property type="entry name" value="SPRY"/>
    <property type="match status" value="1"/>
</dbReference>
<evidence type="ECO:0000256" key="7">
    <source>
        <dbReference type="SAM" id="Coils"/>
    </source>
</evidence>
<evidence type="ECO:0000313" key="11">
    <source>
        <dbReference type="Proteomes" id="UP001474421"/>
    </source>
</evidence>
<reference evidence="10 11" key="1">
    <citation type="journal article" date="2024" name="Proc. Natl. Acad. Sci. U.S.A.">
        <title>The genetic regulatory architecture and epigenomic basis for age-related changes in rattlesnake venom.</title>
        <authorList>
            <person name="Hogan M.P."/>
            <person name="Holding M.L."/>
            <person name="Nystrom G.S."/>
            <person name="Colston T.J."/>
            <person name="Bartlett D.A."/>
            <person name="Mason A.J."/>
            <person name="Ellsworth S.A."/>
            <person name="Rautsaw R.M."/>
            <person name="Lawrence K.C."/>
            <person name="Strickland J.L."/>
            <person name="He B."/>
            <person name="Fraser P."/>
            <person name="Margres M.J."/>
            <person name="Gilbert D.M."/>
            <person name="Gibbs H.L."/>
            <person name="Parkinson C.L."/>
            <person name="Rokyta D.R."/>
        </authorList>
    </citation>
    <scope>NUCLEOTIDE SEQUENCE [LARGE SCALE GENOMIC DNA]</scope>
    <source>
        <strain evidence="10">DRR0105</strain>
    </source>
</reference>
<keyword evidence="4" id="KW-0862">Zinc</keyword>
<dbReference type="PROSITE" id="PS50188">
    <property type="entry name" value="B302_SPRY"/>
    <property type="match status" value="1"/>
</dbReference>
<evidence type="ECO:0000259" key="8">
    <source>
        <dbReference type="PROSITE" id="PS50119"/>
    </source>
</evidence>
<feature type="coiled-coil region" evidence="7">
    <location>
        <begin position="172"/>
        <end position="199"/>
    </location>
</feature>
<dbReference type="SUPFAM" id="SSF57845">
    <property type="entry name" value="B-box zinc-binding domain"/>
    <property type="match status" value="1"/>
</dbReference>
<evidence type="ECO:0000313" key="10">
    <source>
        <dbReference type="EMBL" id="KAK9405920.1"/>
    </source>
</evidence>
<keyword evidence="3 6" id="KW-0479">Metal-binding</keyword>
<dbReference type="AlphaFoldDB" id="A0AAW1BUW4"/>
<dbReference type="InterPro" id="IPR003877">
    <property type="entry name" value="SPRY_dom"/>
</dbReference>
<dbReference type="Gene3D" id="3.30.160.60">
    <property type="entry name" value="Classic Zinc Finger"/>
    <property type="match status" value="1"/>
</dbReference>
<dbReference type="FunFam" id="2.60.120.920:FF:000004">
    <property type="entry name" value="Butyrophilin subfamily 1 member A1"/>
    <property type="match status" value="1"/>
</dbReference>
<dbReference type="SMART" id="SM00589">
    <property type="entry name" value="PRY"/>
    <property type="match status" value="1"/>
</dbReference>
<sequence>MVPKDIVAKYIRQQASSTCGLEKISTAFKRRPGLIFGTAFRGVHTHREDPIRQSDARELENNSTHRPVLGRNWVSPRPELEVDTSAQLLLVQTMGDLGRPASPVQNVPEKRISESRTSEGLHLQAIEGWTGEALCEKHREPLKVFCWEDCAFICLVCDKSKKHRGHLVLPVEEAAEDYREEIQIKLQNLKLRRMAVERSRQAPEKQMAECLEDIKSERKKVVQAFQQLRLFLEEQENGLLAQLSDLEEQQDESSSSFSNNISFLSDLICDVEKHCQRPAGEFLQDLKETLSRCEKGELLCFQEKPVNLEKDLRAISQQSALLMENFKKFRESLMDKFQKSKTQRLNADLLSQTDQLQTFWPGLHNDAPRADKKVSASLSMTLDPRTANPHLFLSLDQKTVTYLDHAQPLLDNPERFDAELFVLGYEAFCSGKHSWVVNVEQGQNWAIGIARESVRRKGSLSLSPQQGIWAVQQCWGQLQALTSCWTTLFLLRKPRRIRVDLDYEGGWVAFFDAELDAPIFTFPPTSFKQERIHPWFWVASGSQLTICP</sequence>
<dbReference type="PRINTS" id="PR01407">
    <property type="entry name" value="BUTYPHLNCDUF"/>
</dbReference>
<dbReference type="PANTHER" id="PTHR24103">
    <property type="entry name" value="E3 UBIQUITIN-PROTEIN LIGASE TRIM"/>
    <property type="match status" value="1"/>
</dbReference>
<evidence type="ECO:0000256" key="2">
    <source>
        <dbReference type="ARBA" id="ARBA00022699"/>
    </source>
</evidence>
<dbReference type="Pfam" id="PF13765">
    <property type="entry name" value="PRY"/>
    <property type="match status" value="1"/>
</dbReference>
<feature type="domain" description="B30.2/SPRY" evidence="9">
    <location>
        <begin position="360"/>
        <end position="548"/>
    </location>
</feature>
<comment type="similarity">
    <text evidence="1">Belongs to the ohanin/vespryn family.</text>
</comment>
<name>A0AAW1BUW4_CROAD</name>
<dbReference type="InterPro" id="IPR013320">
    <property type="entry name" value="ConA-like_dom_sf"/>
</dbReference>
<dbReference type="Gene3D" id="2.60.120.920">
    <property type="match status" value="1"/>
</dbReference>
<dbReference type="InterPro" id="IPR050143">
    <property type="entry name" value="TRIM/RBCC"/>
</dbReference>
<gene>
    <name evidence="10" type="ORF">NXF25_004694</name>
</gene>
<feature type="domain" description="B box-type" evidence="8">
    <location>
        <begin position="130"/>
        <end position="171"/>
    </location>
</feature>
<dbReference type="InterPro" id="IPR000315">
    <property type="entry name" value="Znf_B-box"/>
</dbReference>
<dbReference type="PROSITE" id="PS50119">
    <property type="entry name" value="ZF_BBOX"/>
    <property type="match status" value="1"/>
</dbReference>
<evidence type="ECO:0000256" key="4">
    <source>
        <dbReference type="ARBA" id="ARBA00022833"/>
    </source>
</evidence>
<evidence type="ECO:0000259" key="9">
    <source>
        <dbReference type="PROSITE" id="PS50188"/>
    </source>
</evidence>
<comment type="function">
    <text evidence="5">Neurotoxin that produces dose-dependent hypolocomotion and hyperalgesia in mice. May directly act on the central nervous system, as it is 6500-fold more potent when administered intracerebroventricularly than intraperitoneal.</text>
</comment>
<dbReference type="GO" id="GO:0008270">
    <property type="term" value="F:zinc ion binding"/>
    <property type="evidence" value="ECO:0007669"/>
    <property type="project" value="UniProtKB-KW"/>
</dbReference>
<accession>A0AAW1BUW4</accession>
<dbReference type="InterPro" id="IPR006574">
    <property type="entry name" value="PRY"/>
</dbReference>
<dbReference type="CDD" id="cd12888">
    <property type="entry name" value="SPRY_PRY_TRIM7_like"/>
    <property type="match status" value="1"/>
</dbReference>
<dbReference type="CDD" id="cd19762">
    <property type="entry name" value="Bbox2_TRIM7-like"/>
    <property type="match status" value="1"/>
</dbReference>
<keyword evidence="7" id="KW-0175">Coiled coil</keyword>
<dbReference type="Proteomes" id="UP001474421">
    <property type="component" value="Unassembled WGS sequence"/>
</dbReference>
<proteinExistence type="inferred from homology"/>
<dbReference type="Pfam" id="PF00643">
    <property type="entry name" value="zf-B_box"/>
    <property type="match status" value="1"/>
</dbReference>
<evidence type="ECO:0000256" key="5">
    <source>
        <dbReference type="ARBA" id="ARBA00034460"/>
    </source>
</evidence>
<evidence type="ECO:0000256" key="3">
    <source>
        <dbReference type="ARBA" id="ARBA00022771"/>
    </source>
</evidence>
<evidence type="ECO:0000256" key="1">
    <source>
        <dbReference type="ARBA" id="ARBA00009651"/>
    </source>
</evidence>
<protein>
    <submittedName>
        <fullName evidence="10">Zinc finger protein RFP-like</fullName>
    </submittedName>
</protein>
<keyword evidence="2" id="KW-0800">Toxin</keyword>
<dbReference type="InterPro" id="IPR001870">
    <property type="entry name" value="B30.2/SPRY"/>
</dbReference>
<comment type="caution">
    <text evidence="10">The sequence shown here is derived from an EMBL/GenBank/DDBJ whole genome shotgun (WGS) entry which is preliminary data.</text>
</comment>
<dbReference type="SUPFAM" id="SSF49899">
    <property type="entry name" value="Concanavalin A-like lectins/glucanases"/>
    <property type="match status" value="1"/>
</dbReference>
<dbReference type="Pfam" id="PF00622">
    <property type="entry name" value="SPRY"/>
    <property type="match status" value="1"/>
</dbReference>
<dbReference type="EMBL" id="JAOTOJ010000002">
    <property type="protein sequence ID" value="KAK9405920.1"/>
    <property type="molecule type" value="Genomic_DNA"/>
</dbReference>
<organism evidence="10 11">
    <name type="scientific">Crotalus adamanteus</name>
    <name type="common">Eastern diamondback rattlesnake</name>
    <dbReference type="NCBI Taxonomy" id="8729"/>
    <lineage>
        <taxon>Eukaryota</taxon>
        <taxon>Metazoa</taxon>
        <taxon>Chordata</taxon>
        <taxon>Craniata</taxon>
        <taxon>Vertebrata</taxon>
        <taxon>Euteleostomi</taxon>
        <taxon>Lepidosauria</taxon>
        <taxon>Squamata</taxon>
        <taxon>Bifurcata</taxon>
        <taxon>Unidentata</taxon>
        <taxon>Episquamata</taxon>
        <taxon>Toxicofera</taxon>
        <taxon>Serpentes</taxon>
        <taxon>Colubroidea</taxon>
        <taxon>Viperidae</taxon>
        <taxon>Crotalinae</taxon>
        <taxon>Crotalus</taxon>
    </lineage>
</organism>
<dbReference type="InterPro" id="IPR043136">
    <property type="entry name" value="B30.2/SPRY_sf"/>
</dbReference>
<dbReference type="SMART" id="SM00336">
    <property type="entry name" value="BBOX"/>
    <property type="match status" value="1"/>
</dbReference>